<dbReference type="NCBIfam" id="TIGR01716">
    <property type="entry name" value="RGG_Cterm"/>
    <property type="match status" value="1"/>
</dbReference>
<dbReference type="InterPro" id="IPR053163">
    <property type="entry name" value="HTH-type_regulator_Rgg"/>
</dbReference>
<dbReference type="PANTHER" id="PTHR37038">
    <property type="entry name" value="TRANSCRIPTIONAL REGULATOR-RELATED"/>
    <property type="match status" value="1"/>
</dbReference>
<dbReference type="KEGG" id="srq:SR187_0980"/>
<dbReference type="PANTHER" id="PTHR37038:SF12">
    <property type="entry name" value="TRANSCRIPTIONAL REGULATOR"/>
    <property type="match status" value="1"/>
</dbReference>
<dbReference type="InterPro" id="IPR001387">
    <property type="entry name" value="Cro/C1-type_HTH"/>
</dbReference>
<dbReference type="GO" id="GO:0003677">
    <property type="term" value="F:DNA binding"/>
    <property type="evidence" value="ECO:0007669"/>
    <property type="project" value="InterPro"/>
</dbReference>
<dbReference type="Pfam" id="PF21259">
    <property type="entry name" value="Rgg_C"/>
    <property type="match status" value="1"/>
</dbReference>
<name>A0A2Z5TK93_9STRE</name>
<feature type="domain" description="HTH cro/C1-type" evidence="1">
    <location>
        <begin position="15"/>
        <end position="68"/>
    </location>
</feature>
<dbReference type="EMBL" id="AP018400">
    <property type="protein sequence ID" value="BBA91827.1"/>
    <property type="molecule type" value="Genomic_DNA"/>
</dbReference>
<evidence type="ECO:0000313" key="2">
    <source>
        <dbReference type="EMBL" id="BBA91827.1"/>
    </source>
</evidence>
<proteinExistence type="predicted"/>
<dbReference type="InterPro" id="IPR010057">
    <property type="entry name" value="Transcription_activator_Rgg_C"/>
</dbReference>
<evidence type="ECO:0000313" key="3">
    <source>
        <dbReference type="Proteomes" id="UP000269331"/>
    </source>
</evidence>
<dbReference type="PROSITE" id="PS50943">
    <property type="entry name" value="HTH_CROC1"/>
    <property type="match status" value="1"/>
</dbReference>
<accession>A0A2Z5TK93</accession>
<dbReference type="InterPro" id="IPR010982">
    <property type="entry name" value="Lambda_DNA-bd_dom_sf"/>
</dbReference>
<dbReference type="SUPFAM" id="SSF47413">
    <property type="entry name" value="lambda repressor-like DNA-binding domains"/>
    <property type="match status" value="1"/>
</dbReference>
<dbReference type="CDD" id="cd00093">
    <property type="entry name" value="HTH_XRE"/>
    <property type="match status" value="1"/>
</dbReference>
<protein>
    <submittedName>
        <fullName evidence="2">MutR family transcriptional regulator</fullName>
    </submittedName>
</protein>
<sequence length="295" mass="34858">MFYEEKNMNYMGEIFKDLRTSRKISLKEATGGKFSYSMLSKFENGESDITISKLLIALENIDTELAEFVYLVRGFQPTAYDALKASIWDARNKRDLSLLQKMHQNEMNEYEIHKKDSHLLKALIIKGHMCLFDDNVEISDQELKFLYDYLFFIDIWGEFELKLFSDVATLLPLDLYFQYTREMLQKADFLGDLRKNKNYIHTILLNGLFKSINEKKLSKAAYFDKQIKNHFFEENDSYLRIVYMFADGQHDCIKGDKENGIKKMETSVEILEHLNCTDSAEYYLNSMKHWLKTVE</sequence>
<organism evidence="2 3">
    <name type="scientific">Streptococcus ruminantium</name>
    <dbReference type="NCBI Taxonomy" id="1917441"/>
    <lineage>
        <taxon>Bacteria</taxon>
        <taxon>Bacillati</taxon>
        <taxon>Bacillota</taxon>
        <taxon>Bacilli</taxon>
        <taxon>Lactobacillales</taxon>
        <taxon>Streptococcaceae</taxon>
        <taxon>Streptococcus</taxon>
    </lineage>
</organism>
<evidence type="ECO:0000259" key="1">
    <source>
        <dbReference type="PROSITE" id="PS50943"/>
    </source>
</evidence>
<dbReference type="Proteomes" id="UP000269331">
    <property type="component" value="Chromosome"/>
</dbReference>
<gene>
    <name evidence="2" type="ORF">SR187_0980</name>
</gene>
<reference evidence="2 3" key="1">
    <citation type="journal article" date="2018" name="Genome Biol. Evol.">
        <title>Complete Genome Sequence of Streptococcus ruminantium sp. nov. GUT-187T (=DSM 104980T =JCM 31869T), the Type Strain of S. ruminantium, and Comparison with Genome Sequences of Streptococcus suis Strains.</title>
        <authorList>
            <person name="Tohya M."/>
            <person name="Sekizaki T."/>
            <person name="Miyoshi-Akiyama T."/>
        </authorList>
    </citation>
    <scope>NUCLEOTIDE SEQUENCE [LARGE SCALE GENOMIC DNA]</scope>
    <source>
        <strain evidence="2 3">GUT187T</strain>
    </source>
</reference>
<dbReference type="AlphaFoldDB" id="A0A2Z5TK93"/>